<keyword evidence="3" id="KW-0158">Chromosome</keyword>
<proteinExistence type="predicted"/>
<evidence type="ECO:0000256" key="5">
    <source>
        <dbReference type="ARBA" id="ARBA00022776"/>
    </source>
</evidence>
<dbReference type="GO" id="GO:0051301">
    <property type="term" value="P:cell division"/>
    <property type="evidence" value="ECO:0007669"/>
    <property type="project" value="UniProtKB-KW"/>
</dbReference>
<dbReference type="Pfam" id="PF03980">
    <property type="entry name" value="Nnf1"/>
    <property type="match status" value="1"/>
</dbReference>
<dbReference type="EMBL" id="MU865070">
    <property type="protein sequence ID" value="KAK4458427.1"/>
    <property type="molecule type" value="Genomic_DNA"/>
</dbReference>
<dbReference type="PANTHER" id="PTHR15459:SF3">
    <property type="entry name" value="POLYAMINE-MODULATED FACTOR 1"/>
    <property type="match status" value="1"/>
</dbReference>
<feature type="compositionally biased region" description="Pro residues" evidence="11">
    <location>
        <begin position="1"/>
        <end position="29"/>
    </location>
</feature>
<accession>A0AAV9HCZ4</accession>
<keyword evidence="7" id="KW-0539">Nucleus</keyword>
<dbReference type="InterPro" id="IPR007128">
    <property type="entry name" value="PMF1/Nnf1"/>
</dbReference>
<evidence type="ECO:0000256" key="9">
    <source>
        <dbReference type="ARBA" id="ARBA00023328"/>
    </source>
</evidence>
<organism evidence="12 13">
    <name type="scientific">Cladorrhinum samala</name>
    <dbReference type="NCBI Taxonomy" id="585594"/>
    <lineage>
        <taxon>Eukaryota</taxon>
        <taxon>Fungi</taxon>
        <taxon>Dikarya</taxon>
        <taxon>Ascomycota</taxon>
        <taxon>Pezizomycotina</taxon>
        <taxon>Sordariomycetes</taxon>
        <taxon>Sordariomycetidae</taxon>
        <taxon>Sordariales</taxon>
        <taxon>Podosporaceae</taxon>
        <taxon>Cladorrhinum</taxon>
    </lineage>
</organism>
<protein>
    <submittedName>
        <fullName evidence="12">Nnf1-domain-containing protein</fullName>
    </submittedName>
</protein>
<keyword evidence="10" id="KW-0175">Coiled coil</keyword>
<dbReference type="GO" id="GO:0000444">
    <property type="term" value="C:MIS12/MIND type complex"/>
    <property type="evidence" value="ECO:0007669"/>
    <property type="project" value="InterPro"/>
</dbReference>
<comment type="subcellular location">
    <subcellularLocation>
        <location evidence="2">Chromosome</location>
        <location evidence="2">Centromere</location>
        <location evidence="2">Kinetochore</location>
    </subcellularLocation>
    <subcellularLocation>
        <location evidence="1">Nucleus</location>
    </subcellularLocation>
</comment>
<sequence>MSNAPPPPPPPPPPVAAAPAAPIPPPPASDPTSVPPSSDQPEPEPEPEPESDEQKKQTITPGPRATYLQNLFSQASKHTLDKLSSPANFASCFPTIASKAPGTLDNVQRQMVDRLGGLWQREFQRILESRDVVRKLNELEGLVAEAQRRRKEGGGKVPVPPHTLPAETVLKAHLRQGAAELRESLQERLKQVQRGNSALFDEIRRQREEMEGMLKGVERVVGDLQGANEVLGGSDEKGGVTAAGGGLMDEVAAETRGAEADVEGLVGRSREKKV</sequence>
<evidence type="ECO:0000256" key="1">
    <source>
        <dbReference type="ARBA" id="ARBA00004123"/>
    </source>
</evidence>
<evidence type="ECO:0000256" key="8">
    <source>
        <dbReference type="ARBA" id="ARBA00023306"/>
    </source>
</evidence>
<feature type="coiled-coil region" evidence="10">
    <location>
        <begin position="182"/>
        <end position="220"/>
    </location>
</feature>
<evidence type="ECO:0000256" key="7">
    <source>
        <dbReference type="ARBA" id="ARBA00023242"/>
    </source>
</evidence>
<keyword evidence="5" id="KW-0498">Mitosis</keyword>
<evidence type="ECO:0000313" key="12">
    <source>
        <dbReference type="EMBL" id="KAK4458427.1"/>
    </source>
</evidence>
<dbReference type="PANTHER" id="PTHR15459">
    <property type="entry name" value="POLYAMINE-MODULATED FACTOR 1"/>
    <property type="match status" value="1"/>
</dbReference>
<feature type="compositionally biased region" description="Acidic residues" evidence="11">
    <location>
        <begin position="41"/>
        <end position="51"/>
    </location>
</feature>
<feature type="region of interest" description="Disordered" evidence="11">
    <location>
        <begin position="255"/>
        <end position="274"/>
    </location>
</feature>
<keyword evidence="9" id="KW-0137">Centromere</keyword>
<reference evidence="12" key="2">
    <citation type="submission" date="2023-06" db="EMBL/GenBank/DDBJ databases">
        <authorList>
            <consortium name="Lawrence Berkeley National Laboratory"/>
            <person name="Mondo S.J."/>
            <person name="Hensen N."/>
            <person name="Bonometti L."/>
            <person name="Westerberg I."/>
            <person name="Brannstrom I.O."/>
            <person name="Guillou S."/>
            <person name="Cros-Aarteil S."/>
            <person name="Calhoun S."/>
            <person name="Haridas S."/>
            <person name="Kuo A."/>
            <person name="Pangilinan J."/>
            <person name="Riley R."/>
            <person name="Labutti K."/>
            <person name="Andreopoulos B."/>
            <person name="Lipzen A."/>
            <person name="Chen C."/>
            <person name="Yanf M."/>
            <person name="Daum C."/>
            <person name="Ng V."/>
            <person name="Clum A."/>
            <person name="Steindorff A."/>
            <person name="Ohm R."/>
            <person name="Martin F."/>
            <person name="Silar P."/>
            <person name="Natvig D."/>
            <person name="Lalanne C."/>
            <person name="Gautier V."/>
            <person name="Ament-Velasquez S.L."/>
            <person name="Kruys A."/>
            <person name="Hutchinson M.I."/>
            <person name="Powell A.J."/>
            <person name="Barry K."/>
            <person name="Miller A.N."/>
            <person name="Grigoriev I.V."/>
            <person name="Debuchy R."/>
            <person name="Gladieux P."/>
            <person name="Thoren M.H."/>
            <person name="Johannesson H."/>
        </authorList>
    </citation>
    <scope>NUCLEOTIDE SEQUENCE</scope>
    <source>
        <strain evidence="12">PSN324</strain>
    </source>
</reference>
<evidence type="ECO:0000256" key="2">
    <source>
        <dbReference type="ARBA" id="ARBA00004629"/>
    </source>
</evidence>
<keyword evidence="6" id="KW-0995">Kinetochore</keyword>
<feature type="compositionally biased region" description="Low complexity" evidence="11">
    <location>
        <begin position="30"/>
        <end position="40"/>
    </location>
</feature>
<keyword evidence="13" id="KW-1185">Reference proteome</keyword>
<gene>
    <name evidence="12" type="ORF">QBC42DRAFT_186029</name>
</gene>
<dbReference type="SUPFAM" id="SSF101447">
    <property type="entry name" value="Formin homology 2 domain (FH2 domain)"/>
    <property type="match status" value="1"/>
</dbReference>
<evidence type="ECO:0000313" key="13">
    <source>
        <dbReference type="Proteomes" id="UP001321749"/>
    </source>
</evidence>
<evidence type="ECO:0000256" key="6">
    <source>
        <dbReference type="ARBA" id="ARBA00022838"/>
    </source>
</evidence>
<evidence type="ECO:0000256" key="3">
    <source>
        <dbReference type="ARBA" id="ARBA00022454"/>
    </source>
</evidence>
<keyword evidence="8" id="KW-0131">Cell cycle</keyword>
<dbReference type="AlphaFoldDB" id="A0AAV9HCZ4"/>
<comment type="caution">
    <text evidence="12">The sequence shown here is derived from an EMBL/GenBank/DDBJ whole genome shotgun (WGS) entry which is preliminary data.</text>
</comment>
<evidence type="ECO:0000256" key="4">
    <source>
        <dbReference type="ARBA" id="ARBA00022618"/>
    </source>
</evidence>
<dbReference type="Proteomes" id="UP001321749">
    <property type="component" value="Unassembled WGS sequence"/>
</dbReference>
<evidence type="ECO:0000256" key="11">
    <source>
        <dbReference type="SAM" id="MobiDB-lite"/>
    </source>
</evidence>
<evidence type="ECO:0000256" key="10">
    <source>
        <dbReference type="SAM" id="Coils"/>
    </source>
</evidence>
<keyword evidence="4" id="KW-0132">Cell division</keyword>
<dbReference type="GO" id="GO:0005634">
    <property type="term" value="C:nucleus"/>
    <property type="evidence" value="ECO:0007669"/>
    <property type="project" value="UniProtKB-SubCell"/>
</dbReference>
<reference evidence="12" key="1">
    <citation type="journal article" date="2023" name="Mol. Phylogenet. Evol.">
        <title>Genome-scale phylogeny and comparative genomics of the fungal order Sordariales.</title>
        <authorList>
            <person name="Hensen N."/>
            <person name="Bonometti L."/>
            <person name="Westerberg I."/>
            <person name="Brannstrom I.O."/>
            <person name="Guillou S."/>
            <person name="Cros-Aarteil S."/>
            <person name="Calhoun S."/>
            <person name="Haridas S."/>
            <person name="Kuo A."/>
            <person name="Mondo S."/>
            <person name="Pangilinan J."/>
            <person name="Riley R."/>
            <person name="LaButti K."/>
            <person name="Andreopoulos B."/>
            <person name="Lipzen A."/>
            <person name="Chen C."/>
            <person name="Yan M."/>
            <person name="Daum C."/>
            <person name="Ng V."/>
            <person name="Clum A."/>
            <person name="Steindorff A."/>
            <person name="Ohm R.A."/>
            <person name="Martin F."/>
            <person name="Silar P."/>
            <person name="Natvig D.O."/>
            <person name="Lalanne C."/>
            <person name="Gautier V."/>
            <person name="Ament-Velasquez S.L."/>
            <person name="Kruys A."/>
            <person name="Hutchinson M.I."/>
            <person name="Powell A.J."/>
            <person name="Barry K."/>
            <person name="Miller A.N."/>
            <person name="Grigoriev I.V."/>
            <person name="Debuchy R."/>
            <person name="Gladieux P."/>
            <person name="Hiltunen Thoren M."/>
            <person name="Johannesson H."/>
        </authorList>
    </citation>
    <scope>NUCLEOTIDE SEQUENCE</scope>
    <source>
        <strain evidence="12">PSN324</strain>
    </source>
</reference>
<dbReference type="GO" id="GO:0007059">
    <property type="term" value="P:chromosome segregation"/>
    <property type="evidence" value="ECO:0007669"/>
    <property type="project" value="TreeGrafter"/>
</dbReference>
<name>A0AAV9HCZ4_9PEZI</name>
<feature type="region of interest" description="Disordered" evidence="11">
    <location>
        <begin position="1"/>
        <end position="72"/>
    </location>
</feature>